<accession>M1W517</accession>
<dbReference type="AlphaFoldDB" id="M1W517"/>
<sequence>MQIKTALTAVLLMVSGATAIATDAYHACNCPNNCGHKSGTGCRFFAGPSSNSNVLTGKCESVGGYLSCIAGPAQ</sequence>
<gene>
    <name evidence="2" type="ORF">CPUR_03467</name>
</gene>
<dbReference type="OrthoDB" id="4466885at2759"/>
<organism evidence="2 3">
    <name type="scientific">Claviceps purpurea (strain 20.1)</name>
    <name type="common">Ergot fungus</name>
    <name type="synonym">Sphacelia segetum</name>
    <dbReference type="NCBI Taxonomy" id="1111077"/>
    <lineage>
        <taxon>Eukaryota</taxon>
        <taxon>Fungi</taxon>
        <taxon>Dikarya</taxon>
        <taxon>Ascomycota</taxon>
        <taxon>Pezizomycotina</taxon>
        <taxon>Sordariomycetes</taxon>
        <taxon>Hypocreomycetidae</taxon>
        <taxon>Hypocreales</taxon>
        <taxon>Clavicipitaceae</taxon>
        <taxon>Claviceps</taxon>
    </lineage>
</organism>
<name>M1W517_CLAP2</name>
<protein>
    <submittedName>
        <fullName evidence="2">Uncharacterized protein</fullName>
    </submittedName>
</protein>
<feature type="chain" id="PRO_5004019367" evidence="1">
    <location>
        <begin position="20"/>
        <end position="74"/>
    </location>
</feature>
<dbReference type="HOGENOM" id="CLU_174978_0_0_1"/>
<evidence type="ECO:0000256" key="1">
    <source>
        <dbReference type="SAM" id="SignalP"/>
    </source>
</evidence>
<feature type="signal peptide" evidence="1">
    <location>
        <begin position="1"/>
        <end position="19"/>
    </location>
</feature>
<dbReference type="EMBL" id="CAGA01000015">
    <property type="protein sequence ID" value="CCE29620.1"/>
    <property type="molecule type" value="Genomic_DNA"/>
</dbReference>
<evidence type="ECO:0000313" key="3">
    <source>
        <dbReference type="Proteomes" id="UP000016801"/>
    </source>
</evidence>
<evidence type="ECO:0000313" key="2">
    <source>
        <dbReference type="EMBL" id="CCE29620.1"/>
    </source>
</evidence>
<keyword evidence="3" id="KW-1185">Reference proteome</keyword>
<keyword evidence="1" id="KW-0732">Signal</keyword>
<comment type="caution">
    <text evidence="2">The sequence shown here is derived from an EMBL/GenBank/DDBJ whole genome shotgun (WGS) entry which is preliminary data.</text>
</comment>
<proteinExistence type="predicted"/>
<dbReference type="Proteomes" id="UP000016801">
    <property type="component" value="Unassembled WGS sequence"/>
</dbReference>
<dbReference type="VEuPathDB" id="FungiDB:CPUR_03467"/>
<reference evidence="2 3" key="1">
    <citation type="journal article" date="2013" name="PLoS Genet.">
        <title>Plant-symbiotic fungi as chemical engineers: Multi-genome analysis of the Clavicipitaceae reveals dynamics of alkaloid loci.</title>
        <authorList>
            <person name="Schardl C.L."/>
            <person name="Young C.A."/>
            <person name="Hesse U."/>
            <person name="Amyotte S.G."/>
            <person name="Andreeva K."/>
            <person name="Calie P.J."/>
            <person name="Fleetwood D.J."/>
            <person name="Haws D.C."/>
            <person name="Moore N."/>
            <person name="Oeser B."/>
            <person name="Panaccione D.G."/>
            <person name="Schweri K.K."/>
            <person name="Voisey C.R."/>
            <person name="Farman M.L."/>
            <person name="Jaromczyk J.W."/>
            <person name="Roe B.A."/>
            <person name="O'Sullivan D.M."/>
            <person name="Scott B."/>
            <person name="Tudzynski P."/>
            <person name="An Z."/>
            <person name="Arnaoudova E.G."/>
            <person name="Bullock C.T."/>
            <person name="Charlton N.D."/>
            <person name="Chen L."/>
            <person name="Cox M."/>
            <person name="Dinkins R.D."/>
            <person name="Florea S."/>
            <person name="Glenn A.E."/>
            <person name="Gordon A."/>
            <person name="Gueldener U."/>
            <person name="Harris D.R."/>
            <person name="Hollin W."/>
            <person name="Jaromczyk J."/>
            <person name="Johnson R.D."/>
            <person name="Khan A.K."/>
            <person name="Leistner E."/>
            <person name="Leuchtmann A."/>
            <person name="Li C."/>
            <person name="Liu J."/>
            <person name="Liu J."/>
            <person name="Liu M."/>
            <person name="Mace W."/>
            <person name="Machado C."/>
            <person name="Nagabhyru P."/>
            <person name="Pan J."/>
            <person name="Schmid J."/>
            <person name="Sugawara K."/>
            <person name="Steiner U."/>
            <person name="Takach J.E."/>
            <person name="Tanaka E."/>
            <person name="Webb J.S."/>
            <person name="Wilson E.V."/>
            <person name="Wiseman J.L."/>
            <person name="Yoshida R."/>
            <person name="Zeng Z."/>
        </authorList>
    </citation>
    <scope>NUCLEOTIDE SEQUENCE [LARGE SCALE GENOMIC DNA]</scope>
    <source>
        <strain evidence="2 3">20.1</strain>
    </source>
</reference>